<dbReference type="OrthoDB" id="5624238at2"/>
<evidence type="ECO:0000256" key="1">
    <source>
        <dbReference type="ARBA" id="ARBA00022729"/>
    </source>
</evidence>
<reference evidence="5 6" key="1">
    <citation type="journal article" date="2011" name="Front. Microbiol.">
        <title>Genomic signatures of strain selection and enhancement in Bacillus atrophaeus var. globigii, a historical biowarfare simulant.</title>
        <authorList>
            <person name="Gibbons H.S."/>
            <person name="Broomall S.M."/>
            <person name="McNew L.A."/>
            <person name="Daligault H."/>
            <person name="Chapman C."/>
            <person name="Bruce D."/>
            <person name="Karavis M."/>
            <person name="Krepps M."/>
            <person name="McGregor P.A."/>
            <person name="Hong C."/>
            <person name="Park K.H."/>
            <person name="Akmal A."/>
            <person name="Feldman A."/>
            <person name="Lin J.S."/>
            <person name="Chang W.E."/>
            <person name="Higgs B.W."/>
            <person name="Demirev P."/>
            <person name="Lindquist J."/>
            <person name="Liem A."/>
            <person name="Fochler E."/>
            <person name="Read T.D."/>
            <person name="Tapia R."/>
            <person name="Johnson S."/>
            <person name="Bishop-Lilly K.A."/>
            <person name="Detter C."/>
            <person name="Han C."/>
            <person name="Sozhamannan S."/>
            <person name="Rosenzweig C.N."/>
            <person name="Skowronski E.W."/>
        </authorList>
    </citation>
    <scope>NUCLEOTIDE SEQUENCE [LARGE SCALE GENOMIC DNA]</scope>
    <source>
        <strain evidence="5 6">CC-PW-9</strain>
    </source>
</reference>
<evidence type="ECO:0000256" key="4">
    <source>
        <dbReference type="SAM" id="SignalP"/>
    </source>
</evidence>
<dbReference type="Pfam" id="PF03938">
    <property type="entry name" value="OmpH"/>
    <property type="match status" value="1"/>
</dbReference>
<keyword evidence="6" id="KW-1185">Reference proteome</keyword>
<evidence type="ECO:0000313" key="5">
    <source>
        <dbReference type="EMBL" id="RUO80569.1"/>
    </source>
</evidence>
<dbReference type="AlphaFoldDB" id="A0A432ZRQ1"/>
<dbReference type="InterPro" id="IPR005632">
    <property type="entry name" value="Chaperone_Skp"/>
</dbReference>
<keyword evidence="1 4" id="KW-0732">Signal</keyword>
<gene>
    <name evidence="5" type="ORF">CWI84_05790</name>
</gene>
<dbReference type="RefSeq" id="WP_126841627.1">
    <property type="nucleotide sequence ID" value="NZ_PIQH01000004.1"/>
</dbReference>
<comment type="caution">
    <text evidence="5">The sequence shown here is derived from an EMBL/GenBank/DDBJ whole genome shotgun (WGS) entry which is preliminary data.</text>
</comment>
<comment type="similarity">
    <text evidence="2">Belongs to the skp family.</text>
</comment>
<dbReference type="SMART" id="SM00935">
    <property type="entry name" value="OmpH"/>
    <property type="match status" value="1"/>
</dbReference>
<dbReference type="PIRSF" id="PIRSF002094">
    <property type="entry name" value="OMP26_Skp"/>
    <property type="match status" value="1"/>
</dbReference>
<dbReference type="GO" id="GO:0051082">
    <property type="term" value="F:unfolded protein binding"/>
    <property type="evidence" value="ECO:0007669"/>
    <property type="project" value="InterPro"/>
</dbReference>
<feature type="chain" id="PRO_5019225574" evidence="4">
    <location>
        <begin position="23"/>
        <end position="172"/>
    </location>
</feature>
<dbReference type="SUPFAM" id="SSF111384">
    <property type="entry name" value="OmpH-like"/>
    <property type="match status" value="1"/>
</dbReference>
<dbReference type="EMBL" id="PIQH01000004">
    <property type="protein sequence ID" value="RUO80569.1"/>
    <property type="molecule type" value="Genomic_DNA"/>
</dbReference>
<evidence type="ECO:0000256" key="2">
    <source>
        <dbReference type="PIRNR" id="PIRNR002094"/>
    </source>
</evidence>
<name>A0A432ZRQ1_9GAMM</name>
<sequence>MKTLVKTMALAVVMSGVFVANAAQAQQKIGVVDMMQIFQELPQREAIAQKLQDEFSDRFEEMRQMEQKIQELRQKQERDASIMSEQEKTKLSRDLEQLIAEAQLKGKALQEDTRRRQGEERNKLLGQVQEAINVVAKQENFDLVLQSNAVVFIKADNDLSDEVVAEMSKSGK</sequence>
<evidence type="ECO:0000256" key="3">
    <source>
        <dbReference type="SAM" id="Coils"/>
    </source>
</evidence>
<dbReference type="GO" id="GO:0005829">
    <property type="term" value="C:cytosol"/>
    <property type="evidence" value="ECO:0007669"/>
    <property type="project" value="TreeGrafter"/>
</dbReference>
<organism evidence="5 6">
    <name type="scientific">Idiomarina tyrosinivorans</name>
    <dbReference type="NCBI Taxonomy" id="1445662"/>
    <lineage>
        <taxon>Bacteria</taxon>
        <taxon>Pseudomonadati</taxon>
        <taxon>Pseudomonadota</taxon>
        <taxon>Gammaproteobacteria</taxon>
        <taxon>Alteromonadales</taxon>
        <taxon>Idiomarinaceae</taxon>
        <taxon>Idiomarina</taxon>
    </lineage>
</organism>
<keyword evidence="3" id="KW-0175">Coiled coil</keyword>
<dbReference type="GO" id="GO:0050821">
    <property type="term" value="P:protein stabilization"/>
    <property type="evidence" value="ECO:0007669"/>
    <property type="project" value="TreeGrafter"/>
</dbReference>
<dbReference type="Gene3D" id="3.30.910.20">
    <property type="entry name" value="Skp domain"/>
    <property type="match status" value="1"/>
</dbReference>
<protein>
    <submittedName>
        <fullName evidence="5">Molecular chaperone</fullName>
    </submittedName>
</protein>
<feature type="coiled-coil region" evidence="3">
    <location>
        <begin position="48"/>
        <end position="112"/>
    </location>
</feature>
<dbReference type="InterPro" id="IPR024930">
    <property type="entry name" value="Skp_dom_sf"/>
</dbReference>
<dbReference type="PANTHER" id="PTHR35089:SF1">
    <property type="entry name" value="CHAPERONE PROTEIN SKP"/>
    <property type="match status" value="1"/>
</dbReference>
<evidence type="ECO:0000313" key="6">
    <source>
        <dbReference type="Proteomes" id="UP000287996"/>
    </source>
</evidence>
<feature type="signal peptide" evidence="4">
    <location>
        <begin position="1"/>
        <end position="22"/>
    </location>
</feature>
<dbReference type="PANTHER" id="PTHR35089">
    <property type="entry name" value="CHAPERONE PROTEIN SKP"/>
    <property type="match status" value="1"/>
</dbReference>
<dbReference type="Proteomes" id="UP000287996">
    <property type="component" value="Unassembled WGS sequence"/>
</dbReference>
<accession>A0A432ZRQ1</accession>
<proteinExistence type="inferred from homology"/>